<dbReference type="EMBL" id="CM046513">
    <property type="protein sequence ID" value="KAI8652711.1"/>
    <property type="molecule type" value="Genomic_DNA"/>
</dbReference>
<proteinExistence type="predicted"/>
<evidence type="ECO:0000313" key="2">
    <source>
        <dbReference type="Proteomes" id="UP001065298"/>
    </source>
</evidence>
<comment type="caution">
    <text evidence="1">The sequence shown here is derived from an EMBL/GenBank/DDBJ whole genome shotgun (WGS) entry which is preliminary data.</text>
</comment>
<organism evidence="1 2">
    <name type="scientific">Fusarium keratoplasticum</name>
    <dbReference type="NCBI Taxonomy" id="1328300"/>
    <lineage>
        <taxon>Eukaryota</taxon>
        <taxon>Fungi</taxon>
        <taxon>Dikarya</taxon>
        <taxon>Ascomycota</taxon>
        <taxon>Pezizomycotina</taxon>
        <taxon>Sordariomycetes</taxon>
        <taxon>Hypocreomycetidae</taxon>
        <taxon>Hypocreales</taxon>
        <taxon>Nectriaceae</taxon>
        <taxon>Fusarium</taxon>
        <taxon>Fusarium solani species complex</taxon>
    </lineage>
</organism>
<accession>A0ACC0QG69</accession>
<dbReference type="Proteomes" id="UP001065298">
    <property type="component" value="Chromosome 11"/>
</dbReference>
<name>A0ACC0QG69_9HYPO</name>
<evidence type="ECO:0000313" key="1">
    <source>
        <dbReference type="EMBL" id="KAI8652711.1"/>
    </source>
</evidence>
<keyword evidence="2" id="KW-1185">Reference proteome</keyword>
<reference evidence="1" key="1">
    <citation type="submission" date="2022-06" db="EMBL/GenBank/DDBJ databases">
        <title>Fusarium solani species complex genomes reveal bases of compartmentalisation and animal pathogenesis.</title>
        <authorList>
            <person name="Tsai I.J."/>
        </authorList>
    </citation>
    <scope>NUCLEOTIDE SEQUENCE</scope>
    <source>
        <strain evidence="1">Fu6.1</strain>
    </source>
</reference>
<protein>
    <submittedName>
        <fullName evidence="1">Uncharacterized protein</fullName>
    </submittedName>
</protein>
<gene>
    <name evidence="1" type="ORF">NCS57_01336000</name>
</gene>
<sequence>MRPVTPSRLDSIVERKEVCLLNLTRFTIQFVTFLVNDSAGNIATKQGNKRLPLELWWDIIAWTATDPRHHTYCLVQAQFLEEHGAQRTLVCAKILEWDLCGLLETDGARNEYNAYLNRPGEGHDPKRPFVLPDANNQHSLIKIKDSLMGPDSEILFRAISVSDIISRVEKGVCFFCDSERWILLYRDYEDEGFFGFALPYGITGSSIPCPLCIDTNTPESMDELESDEYEQETREAFEELGYIFHYAG</sequence>